<accession>A0ABS1CR90</accession>
<dbReference type="RefSeq" id="WP_133217870.1">
    <property type="nucleotide sequence ID" value="NZ_NRSG01000004.1"/>
</dbReference>
<evidence type="ECO:0000313" key="1">
    <source>
        <dbReference type="EMBL" id="MBK1656870.1"/>
    </source>
</evidence>
<dbReference type="Proteomes" id="UP000697995">
    <property type="component" value="Unassembled WGS sequence"/>
</dbReference>
<proteinExistence type="predicted"/>
<comment type="caution">
    <text evidence="1">The sequence shown here is derived from an EMBL/GenBank/DDBJ whole genome shotgun (WGS) entry which is preliminary data.</text>
</comment>
<protein>
    <submittedName>
        <fullName evidence="1">Uncharacterized protein</fullName>
    </submittedName>
</protein>
<organism evidence="1 2">
    <name type="scientific">Paracraurococcus ruber</name>
    <dbReference type="NCBI Taxonomy" id="77675"/>
    <lineage>
        <taxon>Bacteria</taxon>
        <taxon>Pseudomonadati</taxon>
        <taxon>Pseudomonadota</taxon>
        <taxon>Alphaproteobacteria</taxon>
        <taxon>Acetobacterales</taxon>
        <taxon>Roseomonadaceae</taxon>
        <taxon>Paracraurococcus</taxon>
    </lineage>
</organism>
<name>A0ABS1CR90_9PROT</name>
<dbReference type="EMBL" id="NRSG01000004">
    <property type="protein sequence ID" value="MBK1656870.1"/>
    <property type="molecule type" value="Genomic_DNA"/>
</dbReference>
<sequence length="219" mass="22601">MTPDIGIPPIPGGAVALTPPPPVLAAFRSLVGLAPGFRLEAARAQAAGHLAESLVQLADTLDSMARALAAPDGPDYPAVAEAAQALAEARRARLAGPPPQPRPHPFAREGAQVFPLQKPVTRQELLAHLECTRSNAEARAIWGSLCRMGFDAPGQPALTAAALARLLHSQGHGSQDLQQASHAVDRAAGEWTAAAALLRSAAREIAALSTRDASRGGQA</sequence>
<gene>
    <name evidence="1" type="ORF">CKO45_01340</name>
</gene>
<keyword evidence="2" id="KW-1185">Reference proteome</keyword>
<reference evidence="1 2" key="1">
    <citation type="journal article" date="2020" name="Microorganisms">
        <title>Osmotic Adaptation and Compatible Solute Biosynthesis of Phototrophic Bacteria as Revealed from Genome Analyses.</title>
        <authorList>
            <person name="Imhoff J.F."/>
            <person name="Rahn T."/>
            <person name="Kunzel S."/>
            <person name="Keller A."/>
            <person name="Neulinger S.C."/>
        </authorList>
    </citation>
    <scope>NUCLEOTIDE SEQUENCE [LARGE SCALE GENOMIC DNA]</scope>
    <source>
        <strain evidence="1 2">DSM 15382</strain>
    </source>
</reference>
<evidence type="ECO:0000313" key="2">
    <source>
        <dbReference type="Proteomes" id="UP000697995"/>
    </source>
</evidence>